<dbReference type="Proteomes" id="UP001152795">
    <property type="component" value="Unassembled WGS sequence"/>
</dbReference>
<name>A0A7D9J7E3_PARCT</name>
<keyword evidence="2" id="KW-1185">Reference proteome</keyword>
<protein>
    <submittedName>
        <fullName evidence="1">Uncharacterized protein</fullName>
    </submittedName>
</protein>
<feature type="non-terminal residue" evidence="1">
    <location>
        <position position="109"/>
    </location>
</feature>
<evidence type="ECO:0000313" key="2">
    <source>
        <dbReference type="Proteomes" id="UP001152795"/>
    </source>
</evidence>
<organism evidence="1 2">
    <name type="scientific">Paramuricea clavata</name>
    <name type="common">Red gorgonian</name>
    <name type="synonym">Violescent sea-whip</name>
    <dbReference type="NCBI Taxonomy" id="317549"/>
    <lineage>
        <taxon>Eukaryota</taxon>
        <taxon>Metazoa</taxon>
        <taxon>Cnidaria</taxon>
        <taxon>Anthozoa</taxon>
        <taxon>Octocorallia</taxon>
        <taxon>Malacalcyonacea</taxon>
        <taxon>Plexauridae</taxon>
        <taxon>Paramuricea</taxon>
    </lineage>
</organism>
<accession>A0A7D9J7E3</accession>
<proteinExistence type="predicted"/>
<evidence type="ECO:0000313" key="1">
    <source>
        <dbReference type="EMBL" id="CAB4023327.1"/>
    </source>
</evidence>
<sequence length="109" mass="12237">MLYLAAVEYREANGLTLGDLDFARSTIESVAKSIKSRPTWWFSGSQFMLRDGTDSLKNKPSPKPRNLNKFNEAMDQVERAMAQAELSRKTAKLTDLRKDITGAVNRGNV</sequence>
<dbReference type="AlphaFoldDB" id="A0A7D9J7E3"/>
<dbReference type="EMBL" id="CACRXK020012443">
    <property type="protein sequence ID" value="CAB4023327.1"/>
    <property type="molecule type" value="Genomic_DNA"/>
</dbReference>
<gene>
    <name evidence="1" type="ORF">PACLA_8A023630</name>
</gene>
<comment type="caution">
    <text evidence="1">The sequence shown here is derived from an EMBL/GenBank/DDBJ whole genome shotgun (WGS) entry which is preliminary data.</text>
</comment>
<reference evidence="1" key="1">
    <citation type="submission" date="2020-04" db="EMBL/GenBank/DDBJ databases">
        <authorList>
            <person name="Alioto T."/>
            <person name="Alioto T."/>
            <person name="Gomez Garrido J."/>
        </authorList>
    </citation>
    <scope>NUCLEOTIDE SEQUENCE</scope>
    <source>
        <strain evidence="1">A484AB</strain>
    </source>
</reference>